<keyword evidence="4" id="KW-1185">Reference proteome</keyword>
<protein>
    <submittedName>
        <fullName evidence="3">Uncharacterized protein</fullName>
    </submittedName>
</protein>
<organism evidence="3 4">
    <name type="scientific">Labedella populi</name>
    <dbReference type="NCBI Taxonomy" id="2498850"/>
    <lineage>
        <taxon>Bacteria</taxon>
        <taxon>Bacillati</taxon>
        <taxon>Actinomycetota</taxon>
        <taxon>Actinomycetes</taxon>
        <taxon>Micrococcales</taxon>
        <taxon>Microbacteriaceae</taxon>
        <taxon>Labedella</taxon>
    </lineage>
</organism>
<evidence type="ECO:0000256" key="1">
    <source>
        <dbReference type="SAM" id="MobiDB-lite"/>
    </source>
</evidence>
<feature type="compositionally biased region" description="Low complexity" evidence="1">
    <location>
        <begin position="46"/>
        <end position="61"/>
    </location>
</feature>
<feature type="region of interest" description="Disordered" evidence="1">
    <location>
        <begin position="29"/>
        <end position="70"/>
    </location>
</feature>
<dbReference type="AlphaFoldDB" id="A0A444QEC5"/>
<keyword evidence="2" id="KW-0472">Membrane</keyword>
<keyword evidence="2" id="KW-0812">Transmembrane</keyword>
<evidence type="ECO:0000313" key="4">
    <source>
        <dbReference type="Proteomes" id="UP000288603"/>
    </source>
</evidence>
<comment type="caution">
    <text evidence="3">The sequence shown here is derived from an EMBL/GenBank/DDBJ whole genome shotgun (WGS) entry which is preliminary data.</text>
</comment>
<reference evidence="3 4" key="1">
    <citation type="submission" date="2018-12" db="EMBL/GenBank/DDBJ databases">
        <authorList>
            <person name="Li F."/>
        </authorList>
    </citation>
    <scope>NUCLEOTIDE SEQUENCE [LARGE SCALE GENOMIC DNA]</scope>
    <source>
        <strain evidence="3 4">8H24J-4-2</strain>
    </source>
</reference>
<proteinExistence type="predicted"/>
<accession>A0A444QEC5</accession>
<dbReference type="Proteomes" id="UP000288603">
    <property type="component" value="Unassembled WGS sequence"/>
</dbReference>
<dbReference type="RefSeq" id="WP_128497151.1">
    <property type="nucleotide sequence ID" value="NZ_RZNC01000001.1"/>
</dbReference>
<keyword evidence="2" id="KW-1133">Transmembrane helix</keyword>
<evidence type="ECO:0000256" key="2">
    <source>
        <dbReference type="SAM" id="Phobius"/>
    </source>
</evidence>
<dbReference type="EMBL" id="RZNC01000001">
    <property type="protein sequence ID" value="RWZ67923.1"/>
    <property type="molecule type" value="Genomic_DNA"/>
</dbReference>
<name>A0A444QEC5_9MICO</name>
<feature type="transmembrane region" description="Helical" evidence="2">
    <location>
        <begin position="6"/>
        <end position="24"/>
    </location>
</feature>
<sequence length="70" mass="7135">MEAILLPAAVLLIVIVGIVLLPLVGRRQPPVHPEEQRRAGAGVGVDTDIGAATDRATGTTAWMRPGGGGV</sequence>
<gene>
    <name evidence="3" type="ORF">ELQ92_01260</name>
</gene>
<evidence type="ECO:0000313" key="3">
    <source>
        <dbReference type="EMBL" id="RWZ67923.1"/>
    </source>
</evidence>